<evidence type="ECO:0000313" key="1">
    <source>
        <dbReference type="EMBL" id="KAJ2896863.1"/>
    </source>
</evidence>
<name>A0ACC1M6N5_9FUNG</name>
<sequence length="233" mass="26500">MAAIAFTGGKDSVLALHLVSRYLDPLVLVSFQGAHDFKAHKHEWMRLQAESLAIPLAVKQITGPDYEESYRQAIRALAADHKITKLVTGDIENVGEGFMDRAVRDTGVELVRPLWKMPRTEVLDLLRSFNIVYVVTLTRLDKLPKPISERLLGHVSNHEYLLEQFAWYKRTFDVDLLDTVDLAGEFGEMHSMVRDCPMFRFQVVHGNGANLVTQTQFGSYMYLEPGELRLVPK</sequence>
<comment type="caution">
    <text evidence="1">The sequence shown here is derived from an EMBL/GenBank/DDBJ whole genome shotgun (WGS) entry which is preliminary data.</text>
</comment>
<protein>
    <submittedName>
        <fullName evidence="1">Uncharacterized protein</fullName>
    </submittedName>
</protein>
<gene>
    <name evidence="1" type="ORF">IWW38_001896</name>
</gene>
<dbReference type="EMBL" id="JANBVB010000162">
    <property type="protein sequence ID" value="KAJ2896863.1"/>
    <property type="molecule type" value="Genomic_DNA"/>
</dbReference>
<proteinExistence type="predicted"/>
<reference evidence="1" key="1">
    <citation type="submission" date="2022-07" db="EMBL/GenBank/DDBJ databases">
        <title>Phylogenomic reconstructions and comparative analyses of Kickxellomycotina fungi.</title>
        <authorList>
            <person name="Reynolds N.K."/>
            <person name="Stajich J.E."/>
            <person name="Barry K."/>
            <person name="Grigoriev I.V."/>
            <person name="Crous P."/>
            <person name="Smith M.E."/>
        </authorList>
    </citation>
    <scope>NUCLEOTIDE SEQUENCE</scope>
    <source>
        <strain evidence="1">CBS 190363</strain>
    </source>
</reference>
<organism evidence="1 2">
    <name type="scientific">Coemansia aciculifera</name>
    <dbReference type="NCBI Taxonomy" id="417176"/>
    <lineage>
        <taxon>Eukaryota</taxon>
        <taxon>Fungi</taxon>
        <taxon>Fungi incertae sedis</taxon>
        <taxon>Zoopagomycota</taxon>
        <taxon>Kickxellomycotina</taxon>
        <taxon>Kickxellomycetes</taxon>
        <taxon>Kickxellales</taxon>
        <taxon>Kickxellaceae</taxon>
        <taxon>Coemansia</taxon>
    </lineage>
</organism>
<dbReference type="Proteomes" id="UP001139981">
    <property type="component" value="Unassembled WGS sequence"/>
</dbReference>
<keyword evidence="2" id="KW-1185">Reference proteome</keyword>
<evidence type="ECO:0000313" key="2">
    <source>
        <dbReference type="Proteomes" id="UP001139981"/>
    </source>
</evidence>
<accession>A0ACC1M6N5</accession>